<dbReference type="GO" id="GO:0016787">
    <property type="term" value="F:hydrolase activity"/>
    <property type="evidence" value="ECO:0007669"/>
    <property type="project" value="UniProtKB-KW"/>
</dbReference>
<keyword evidence="1 6" id="KW-0547">Nucleotide-binding</keyword>
<evidence type="ECO:0000256" key="5">
    <source>
        <dbReference type="ARBA" id="ARBA00038437"/>
    </source>
</evidence>
<evidence type="ECO:0000256" key="1">
    <source>
        <dbReference type="ARBA" id="ARBA00022741"/>
    </source>
</evidence>
<feature type="region of interest" description="Disordered" evidence="7">
    <location>
        <begin position="365"/>
        <end position="439"/>
    </location>
</feature>
<feature type="compositionally biased region" description="Basic and acidic residues" evidence="7">
    <location>
        <begin position="380"/>
        <end position="401"/>
    </location>
</feature>
<evidence type="ECO:0000259" key="9">
    <source>
        <dbReference type="PROSITE" id="PS51194"/>
    </source>
</evidence>
<dbReference type="Proteomes" id="UP000051256">
    <property type="component" value="Unassembled WGS sequence"/>
</dbReference>
<evidence type="ECO:0000256" key="2">
    <source>
        <dbReference type="ARBA" id="ARBA00022801"/>
    </source>
</evidence>
<proteinExistence type="inferred from homology"/>
<dbReference type="PANTHER" id="PTHR47959">
    <property type="entry name" value="ATP-DEPENDENT RNA HELICASE RHLE-RELATED"/>
    <property type="match status" value="1"/>
</dbReference>
<dbReference type="InterPro" id="IPR050079">
    <property type="entry name" value="DEAD_box_RNA_helicase"/>
</dbReference>
<dbReference type="GO" id="GO:0003676">
    <property type="term" value="F:nucleic acid binding"/>
    <property type="evidence" value="ECO:0007669"/>
    <property type="project" value="InterPro"/>
</dbReference>
<dbReference type="AlphaFoldDB" id="A0A0R2CP98"/>
<dbReference type="GO" id="GO:0003724">
    <property type="term" value="F:RNA helicase activity"/>
    <property type="evidence" value="ECO:0007669"/>
    <property type="project" value="UniProtKB-ARBA"/>
</dbReference>
<dbReference type="InterPro" id="IPR000629">
    <property type="entry name" value="RNA-helicase_DEAD-box_CS"/>
</dbReference>
<dbReference type="Gene3D" id="3.40.50.300">
    <property type="entry name" value="P-loop containing nucleotide triphosphate hydrolases"/>
    <property type="match status" value="2"/>
</dbReference>
<dbReference type="InterPro" id="IPR027417">
    <property type="entry name" value="P-loop_NTPase"/>
</dbReference>
<keyword evidence="3 6" id="KW-0347">Helicase</keyword>
<dbReference type="GO" id="GO:0005829">
    <property type="term" value="C:cytosol"/>
    <property type="evidence" value="ECO:0007669"/>
    <property type="project" value="TreeGrafter"/>
</dbReference>
<dbReference type="PATRIC" id="fig|1423802.4.peg.768"/>
<dbReference type="SMART" id="SM00490">
    <property type="entry name" value="HELICc"/>
    <property type="match status" value="1"/>
</dbReference>
<feature type="compositionally biased region" description="Polar residues" evidence="7">
    <location>
        <begin position="365"/>
        <end position="379"/>
    </location>
</feature>
<dbReference type="PANTHER" id="PTHR47959:SF13">
    <property type="entry name" value="ATP-DEPENDENT RNA HELICASE RHLE"/>
    <property type="match status" value="1"/>
</dbReference>
<dbReference type="CDD" id="cd18787">
    <property type="entry name" value="SF2_C_DEAD"/>
    <property type="match status" value="1"/>
</dbReference>
<keyword evidence="11" id="KW-1185">Reference proteome</keyword>
<dbReference type="Pfam" id="PF00270">
    <property type="entry name" value="DEAD"/>
    <property type="match status" value="1"/>
</dbReference>
<reference evidence="10 11" key="1">
    <citation type="journal article" date="2015" name="Genome Announc.">
        <title>Expanding the biotechnology potential of lactobacilli through comparative genomics of 213 strains and associated genera.</title>
        <authorList>
            <person name="Sun Z."/>
            <person name="Harris H.M."/>
            <person name="McCann A."/>
            <person name="Guo C."/>
            <person name="Argimon S."/>
            <person name="Zhang W."/>
            <person name="Yang X."/>
            <person name="Jeffery I.B."/>
            <person name="Cooney J.C."/>
            <person name="Kagawa T.F."/>
            <person name="Liu W."/>
            <person name="Song Y."/>
            <person name="Salvetti E."/>
            <person name="Wrobel A."/>
            <person name="Rasinkangas P."/>
            <person name="Parkhill J."/>
            <person name="Rea M.C."/>
            <person name="O'Sullivan O."/>
            <person name="Ritari J."/>
            <person name="Douillard F.P."/>
            <person name="Paul Ross R."/>
            <person name="Yang R."/>
            <person name="Briner A.E."/>
            <person name="Felis G.E."/>
            <person name="de Vos W.M."/>
            <person name="Barrangou R."/>
            <person name="Klaenhammer T.R."/>
            <person name="Caufield P.W."/>
            <person name="Cui Y."/>
            <person name="Zhang H."/>
            <person name="O'Toole P.W."/>
        </authorList>
    </citation>
    <scope>NUCLEOTIDE SEQUENCE [LARGE SCALE GENOMIC DNA]</scope>
    <source>
        <strain evidence="10 11">DSM 24302</strain>
    </source>
</reference>
<gene>
    <name evidence="10" type="ORF">FC56_GL000757</name>
</gene>
<dbReference type="SMART" id="SM00487">
    <property type="entry name" value="DEXDc"/>
    <property type="match status" value="1"/>
</dbReference>
<dbReference type="Pfam" id="PF00271">
    <property type="entry name" value="Helicase_C"/>
    <property type="match status" value="1"/>
</dbReference>
<name>A0A0R2CP98_9LACO</name>
<dbReference type="EMBL" id="AYZR01000009">
    <property type="protein sequence ID" value="KRM93093.1"/>
    <property type="molecule type" value="Genomic_DNA"/>
</dbReference>
<feature type="domain" description="Helicase C-terminal" evidence="9">
    <location>
        <begin position="221"/>
        <end position="369"/>
    </location>
</feature>
<dbReference type="InterPro" id="IPR014001">
    <property type="entry name" value="Helicase_ATP-bd"/>
</dbReference>
<accession>A0A0R2CP98</accession>
<dbReference type="PROSITE" id="PS51192">
    <property type="entry name" value="HELICASE_ATP_BIND_1"/>
    <property type="match status" value="1"/>
</dbReference>
<evidence type="ECO:0000313" key="11">
    <source>
        <dbReference type="Proteomes" id="UP000051256"/>
    </source>
</evidence>
<dbReference type="STRING" id="1423802.FC56_GL000757"/>
<keyword evidence="2 6" id="KW-0378">Hydrolase</keyword>
<evidence type="ECO:0000313" key="10">
    <source>
        <dbReference type="EMBL" id="KRM93093.1"/>
    </source>
</evidence>
<dbReference type="InterPro" id="IPR044742">
    <property type="entry name" value="DEAD/DEAH_RhlB"/>
</dbReference>
<dbReference type="PROSITE" id="PS00039">
    <property type="entry name" value="DEAD_ATP_HELICASE"/>
    <property type="match status" value="1"/>
</dbReference>
<evidence type="ECO:0000256" key="6">
    <source>
        <dbReference type="RuleBase" id="RU000492"/>
    </source>
</evidence>
<evidence type="ECO:0000256" key="3">
    <source>
        <dbReference type="ARBA" id="ARBA00022806"/>
    </source>
</evidence>
<feature type="domain" description="Helicase ATP-binding" evidence="8">
    <location>
        <begin position="25"/>
        <end position="194"/>
    </location>
</feature>
<dbReference type="InterPro" id="IPR011545">
    <property type="entry name" value="DEAD/DEAH_box_helicase_dom"/>
</dbReference>
<dbReference type="PROSITE" id="PS51194">
    <property type="entry name" value="HELICASE_CTER"/>
    <property type="match status" value="1"/>
</dbReference>
<dbReference type="SUPFAM" id="SSF52540">
    <property type="entry name" value="P-loop containing nucleoside triphosphate hydrolases"/>
    <property type="match status" value="1"/>
</dbReference>
<dbReference type="GO" id="GO:0005524">
    <property type="term" value="F:ATP binding"/>
    <property type="evidence" value="ECO:0007669"/>
    <property type="project" value="UniProtKB-KW"/>
</dbReference>
<dbReference type="CDD" id="cd00268">
    <property type="entry name" value="DEADc"/>
    <property type="match status" value="1"/>
</dbReference>
<comment type="caution">
    <text evidence="10">The sequence shown here is derived from an EMBL/GenBank/DDBJ whole genome shotgun (WGS) entry which is preliminary data.</text>
</comment>
<feature type="compositionally biased region" description="Basic residues" evidence="7">
    <location>
        <begin position="418"/>
        <end position="439"/>
    </location>
</feature>
<sequence>MQEKLQAYATQLGYQQPTAIQTAVYGPLLQGQSVLGIAPTGSGKTVAFTVPVLERIVTEQTTQAIILEPTAELAAQTSQVMSQWAAQLDIKVLSLIGGANIKRQMERLKKHPQIVVGTPGRILNLIEIGRLKTSNVTTVIVDEADNLLSEDSLDQVRSIVDHTPTEVTLGFFSATTNDVLAELSKWFIPEVTTLDVREIDDTQGEVTHELLMVSNPKKAQMLMRLLHMPKFKALVFFNQVATLKKTAAFLRHNHVAAGELTADQRQVDRQKALTDFRNGKLRLLLTTDVAARGMDIADLPAVINFDLPKDERVYVHRSGRTGRMGASGQVLSFGNDHDLRELNHLISPQGYQPVKVYFAGNQLTTNRPTVEPANSQVVKTTDKAAVSERSAKPKTTNDNKPVRIAGKKPVTASNPVSPKKHNKKKHSKRKGMRHKREQS</sequence>
<protein>
    <submittedName>
        <fullName evidence="10">DEAD DEAH box helicase</fullName>
    </submittedName>
</protein>
<evidence type="ECO:0000259" key="8">
    <source>
        <dbReference type="PROSITE" id="PS51192"/>
    </source>
</evidence>
<keyword evidence="4 6" id="KW-0067">ATP-binding</keyword>
<evidence type="ECO:0000256" key="7">
    <source>
        <dbReference type="SAM" id="MobiDB-lite"/>
    </source>
</evidence>
<dbReference type="RefSeq" id="WP_056978489.1">
    <property type="nucleotide sequence ID" value="NZ_AYZR01000009.1"/>
</dbReference>
<comment type="similarity">
    <text evidence="5 6">Belongs to the DEAD box helicase family.</text>
</comment>
<dbReference type="InterPro" id="IPR001650">
    <property type="entry name" value="Helicase_C-like"/>
</dbReference>
<organism evidence="10 11">
    <name type="scientific">Lentilactobacillus senioris DSM 24302 = JCM 17472</name>
    <dbReference type="NCBI Taxonomy" id="1423802"/>
    <lineage>
        <taxon>Bacteria</taxon>
        <taxon>Bacillati</taxon>
        <taxon>Bacillota</taxon>
        <taxon>Bacilli</taxon>
        <taxon>Lactobacillales</taxon>
        <taxon>Lactobacillaceae</taxon>
        <taxon>Lentilactobacillus</taxon>
    </lineage>
</organism>
<evidence type="ECO:0000256" key="4">
    <source>
        <dbReference type="ARBA" id="ARBA00022840"/>
    </source>
</evidence>